<evidence type="ECO:0000256" key="1">
    <source>
        <dbReference type="ARBA" id="ARBA00022723"/>
    </source>
</evidence>
<dbReference type="InterPro" id="IPR050329">
    <property type="entry name" value="GLI_C2H2-zinc-finger"/>
</dbReference>
<feature type="domain" description="C2H2-type" evidence="6">
    <location>
        <begin position="223"/>
        <end position="252"/>
    </location>
</feature>
<dbReference type="GO" id="GO:0005634">
    <property type="term" value="C:nucleus"/>
    <property type="evidence" value="ECO:0007669"/>
    <property type="project" value="UniProtKB-ARBA"/>
</dbReference>
<dbReference type="EMBL" id="PDUG01000006">
    <property type="protein sequence ID" value="PIC21147.1"/>
    <property type="molecule type" value="Genomic_DNA"/>
</dbReference>
<dbReference type="PANTHER" id="PTHR19818:SF139">
    <property type="entry name" value="PAIR-RULE PROTEIN ODD-PAIRED"/>
    <property type="match status" value="1"/>
</dbReference>
<dbReference type="PANTHER" id="PTHR19818">
    <property type="entry name" value="ZINC FINGER PROTEIN ZIC AND GLI"/>
    <property type="match status" value="1"/>
</dbReference>
<keyword evidence="3 5" id="KW-0863">Zinc-finger</keyword>
<dbReference type="Proteomes" id="UP000230233">
    <property type="component" value="Chromosome X"/>
</dbReference>
<dbReference type="InterPro" id="IPR013087">
    <property type="entry name" value="Znf_C2H2_type"/>
</dbReference>
<accession>A0A2G5T1J4</accession>
<evidence type="ECO:0000256" key="2">
    <source>
        <dbReference type="ARBA" id="ARBA00022737"/>
    </source>
</evidence>
<keyword evidence="4" id="KW-0862">Zinc</keyword>
<dbReference type="InterPro" id="IPR036236">
    <property type="entry name" value="Znf_C2H2_sf"/>
</dbReference>
<gene>
    <name evidence="7" type="primary">Cnig_chr_X.g26097</name>
    <name evidence="7" type="ORF">B9Z55_026097</name>
</gene>
<dbReference type="GO" id="GO:0000981">
    <property type="term" value="F:DNA-binding transcription factor activity, RNA polymerase II-specific"/>
    <property type="evidence" value="ECO:0007669"/>
    <property type="project" value="TreeGrafter"/>
</dbReference>
<dbReference type="GO" id="GO:0000122">
    <property type="term" value="P:negative regulation of transcription by RNA polymerase II"/>
    <property type="evidence" value="ECO:0007669"/>
    <property type="project" value="UniProtKB-ARBA"/>
</dbReference>
<organism evidence="7 8">
    <name type="scientific">Caenorhabditis nigoni</name>
    <dbReference type="NCBI Taxonomy" id="1611254"/>
    <lineage>
        <taxon>Eukaryota</taxon>
        <taxon>Metazoa</taxon>
        <taxon>Ecdysozoa</taxon>
        <taxon>Nematoda</taxon>
        <taxon>Chromadorea</taxon>
        <taxon>Rhabditida</taxon>
        <taxon>Rhabditina</taxon>
        <taxon>Rhabditomorpha</taxon>
        <taxon>Rhabditoidea</taxon>
        <taxon>Rhabditidae</taxon>
        <taxon>Peloderinae</taxon>
        <taxon>Caenorhabditis</taxon>
    </lineage>
</organism>
<dbReference type="SMART" id="SM00355">
    <property type="entry name" value="ZnF_C2H2"/>
    <property type="match status" value="5"/>
</dbReference>
<dbReference type="SUPFAM" id="SSF57667">
    <property type="entry name" value="beta-beta-alpha zinc fingers"/>
    <property type="match status" value="2"/>
</dbReference>
<dbReference type="Gene3D" id="3.30.160.60">
    <property type="entry name" value="Classic Zinc Finger"/>
    <property type="match status" value="3"/>
</dbReference>
<sequence>MPFSQNSNFLHAPPIYSNHDAMNPASHCHQDLFQADLYYWNTDQKFAQNNIMVPMEPTNHDQIKFEQAKMELKVLDPSISEDNHFPLINDKSGLRQKTGKLTHYVSQPIKPIKVEIQTSESTPISQTKYGISRGRPPSVLDRAQLYSGAVWKHENQLPVVCKWNRCGLSFTNELEFFEHVDSHLFNKETYFKVCLWEGCSCVKIDNRDTIRFHIRYHTKEKPFRCEEPGCDRRFPRRCYLYSHMRKHSGTKPFSCAVCGAAFERFKEKSTHMSEEHPKKPLLCHVVGCEKRFRCIRYFERHLRNSHGLEPSTKNYNNSDYSTLQENNTGYCAQQHGNFQYNINPLSNSSFIFNYDTLDKP</sequence>
<dbReference type="STRING" id="1611254.A0A2G5T1J4"/>
<comment type="caution">
    <text evidence="7">The sequence shown here is derived from an EMBL/GenBank/DDBJ whole genome shotgun (WGS) entry which is preliminary data.</text>
</comment>
<reference evidence="8" key="1">
    <citation type="submission" date="2017-10" db="EMBL/GenBank/DDBJ databases">
        <title>Rapid genome shrinkage in a self-fertile nematode reveals novel sperm competition proteins.</title>
        <authorList>
            <person name="Yin D."/>
            <person name="Schwarz E.M."/>
            <person name="Thomas C.G."/>
            <person name="Felde R.L."/>
            <person name="Korf I.F."/>
            <person name="Cutter A.D."/>
            <person name="Schartner C.M."/>
            <person name="Ralston E.J."/>
            <person name="Meyer B.J."/>
            <person name="Haag E.S."/>
        </authorList>
    </citation>
    <scope>NUCLEOTIDE SEQUENCE [LARGE SCALE GENOMIC DNA]</scope>
    <source>
        <strain evidence="8">JU1422</strain>
    </source>
</reference>
<dbReference type="GO" id="GO:0045944">
    <property type="term" value="P:positive regulation of transcription by RNA polymerase II"/>
    <property type="evidence" value="ECO:0007669"/>
    <property type="project" value="UniProtKB-ARBA"/>
</dbReference>
<evidence type="ECO:0000256" key="5">
    <source>
        <dbReference type="PROSITE-ProRule" id="PRU00042"/>
    </source>
</evidence>
<evidence type="ECO:0000259" key="6">
    <source>
        <dbReference type="PROSITE" id="PS50157"/>
    </source>
</evidence>
<proteinExistence type="predicted"/>
<evidence type="ECO:0000313" key="7">
    <source>
        <dbReference type="EMBL" id="PIC21147.1"/>
    </source>
</evidence>
<dbReference type="FunFam" id="3.30.160.60:FF:000446">
    <property type="entry name" value="Zinc finger protein"/>
    <property type="match status" value="1"/>
</dbReference>
<dbReference type="AlphaFoldDB" id="A0A2G5T1J4"/>
<evidence type="ECO:0000256" key="3">
    <source>
        <dbReference type="ARBA" id="ARBA00022771"/>
    </source>
</evidence>
<protein>
    <recommendedName>
        <fullName evidence="6">C2H2-type domain-containing protein</fullName>
    </recommendedName>
</protein>
<evidence type="ECO:0000313" key="8">
    <source>
        <dbReference type="Proteomes" id="UP000230233"/>
    </source>
</evidence>
<keyword evidence="2" id="KW-0677">Repeat</keyword>
<dbReference type="GO" id="GO:0008270">
    <property type="term" value="F:zinc ion binding"/>
    <property type="evidence" value="ECO:0007669"/>
    <property type="project" value="UniProtKB-KW"/>
</dbReference>
<keyword evidence="1" id="KW-0479">Metal-binding</keyword>
<evidence type="ECO:0000256" key="4">
    <source>
        <dbReference type="ARBA" id="ARBA00022833"/>
    </source>
</evidence>
<dbReference type="PROSITE" id="PS00028">
    <property type="entry name" value="ZINC_FINGER_C2H2_1"/>
    <property type="match status" value="4"/>
</dbReference>
<dbReference type="OrthoDB" id="3214149at2759"/>
<keyword evidence="8" id="KW-1185">Reference proteome</keyword>
<name>A0A2G5T1J4_9PELO</name>
<dbReference type="GO" id="GO:0000978">
    <property type="term" value="F:RNA polymerase II cis-regulatory region sequence-specific DNA binding"/>
    <property type="evidence" value="ECO:0007669"/>
    <property type="project" value="TreeGrafter"/>
</dbReference>
<feature type="domain" description="C2H2-type" evidence="6">
    <location>
        <begin position="253"/>
        <end position="280"/>
    </location>
</feature>
<dbReference type="PROSITE" id="PS50157">
    <property type="entry name" value="ZINC_FINGER_C2H2_2"/>
    <property type="match status" value="2"/>
</dbReference>